<evidence type="ECO:0000256" key="6">
    <source>
        <dbReference type="ARBA" id="ARBA00022777"/>
    </source>
</evidence>
<dbReference type="GO" id="GO:0006355">
    <property type="term" value="P:regulation of DNA-templated transcription"/>
    <property type="evidence" value="ECO:0007669"/>
    <property type="project" value="InterPro"/>
</dbReference>
<dbReference type="CDD" id="cd00082">
    <property type="entry name" value="HisKA"/>
    <property type="match status" value="1"/>
</dbReference>
<keyword evidence="3" id="KW-0597">Phosphoprotein</keyword>
<dbReference type="InterPro" id="IPR036097">
    <property type="entry name" value="HisK_dim/P_sf"/>
</dbReference>
<dbReference type="PROSITE" id="PS50109">
    <property type="entry name" value="HIS_KIN"/>
    <property type="match status" value="1"/>
</dbReference>
<dbReference type="SMART" id="SM00091">
    <property type="entry name" value="PAS"/>
    <property type="match status" value="2"/>
</dbReference>
<dbReference type="AlphaFoldDB" id="A0A975BNY1"/>
<dbReference type="PANTHER" id="PTHR43065">
    <property type="entry name" value="SENSOR HISTIDINE KINASE"/>
    <property type="match status" value="1"/>
</dbReference>
<dbReference type="InterPro" id="IPR013767">
    <property type="entry name" value="PAS_fold"/>
</dbReference>
<sequence length="491" mass="54755">MRTDTEKEYLLKAIDAFKRKIVVVSPEFKILATNHHIIEMYGENLVGQVCYQVMHGRASPCKHCPASKVIQTRKPTLMESEIISLDSDAVCIYSYPIISEKEVDAVVMLDFDLPVLEELEERLQRSNSFLRNLILSSVDGVIAADKTGKIFIFNEAAAEISGYSVTEALGHLDIRDVYPGDGAREVMRKLRSEEYGGKGKLKSYQLDVITNNGETIPISLNAAIIYEGGKEVASIGFFHDLRETLRMKAELEKAQLQLLQSEKMASLGKLAAGVAHQLNNPLGGITLFTKLMLEEYELENDAREDLNRILKDAQRCRDTVRELLEFARQTQYNIRPNDINKAISRTLFLLENQAIFQNIEIRKNLAPCLPPVPTDIQQMNHVFMNIILNAAEAMEGQGILTVTTVEIPEKNRISIEISDTAPGIPEDILPHIFEPFFTTKEEGKGTGLGLSLVYSIVENHGGNITAKSDVSQGTTFIIELPLSNSETENGD</sequence>
<evidence type="ECO:0000256" key="4">
    <source>
        <dbReference type="ARBA" id="ARBA00022679"/>
    </source>
</evidence>
<dbReference type="GO" id="GO:0000155">
    <property type="term" value="F:phosphorelay sensor kinase activity"/>
    <property type="evidence" value="ECO:0007669"/>
    <property type="project" value="InterPro"/>
</dbReference>
<dbReference type="SUPFAM" id="SSF55785">
    <property type="entry name" value="PYP-like sensor domain (PAS domain)"/>
    <property type="match status" value="1"/>
</dbReference>
<dbReference type="InterPro" id="IPR004358">
    <property type="entry name" value="Sig_transdc_His_kin-like_C"/>
</dbReference>
<dbReference type="EC" id="2.7.13.3" evidence="2"/>
<dbReference type="PANTHER" id="PTHR43065:SF42">
    <property type="entry name" value="TWO-COMPONENT SENSOR PPRA"/>
    <property type="match status" value="1"/>
</dbReference>
<dbReference type="SUPFAM" id="SSF55874">
    <property type="entry name" value="ATPase domain of HSP90 chaperone/DNA topoisomerase II/histidine kinase"/>
    <property type="match status" value="1"/>
</dbReference>
<dbReference type="PROSITE" id="PS50112">
    <property type="entry name" value="PAS"/>
    <property type="match status" value="1"/>
</dbReference>
<feature type="domain" description="PAS" evidence="10">
    <location>
        <begin position="126"/>
        <end position="197"/>
    </location>
</feature>
<feature type="domain" description="Histidine kinase" evidence="9">
    <location>
        <begin position="273"/>
        <end position="484"/>
    </location>
</feature>
<dbReference type="GO" id="GO:0005524">
    <property type="term" value="F:ATP binding"/>
    <property type="evidence" value="ECO:0007669"/>
    <property type="project" value="UniProtKB-KW"/>
</dbReference>
<dbReference type="InterPro" id="IPR003594">
    <property type="entry name" value="HATPase_dom"/>
</dbReference>
<evidence type="ECO:0000256" key="7">
    <source>
        <dbReference type="ARBA" id="ARBA00022840"/>
    </source>
</evidence>
<dbReference type="SMART" id="SM00387">
    <property type="entry name" value="HATPase_c"/>
    <property type="match status" value="1"/>
</dbReference>
<dbReference type="PRINTS" id="PR00344">
    <property type="entry name" value="BCTRLSENSOR"/>
</dbReference>
<dbReference type="Pfam" id="PF00512">
    <property type="entry name" value="HisKA"/>
    <property type="match status" value="1"/>
</dbReference>
<keyword evidence="7" id="KW-0067">ATP-binding</keyword>
<dbReference type="InterPro" id="IPR035965">
    <property type="entry name" value="PAS-like_dom_sf"/>
</dbReference>
<dbReference type="Gene3D" id="3.30.565.10">
    <property type="entry name" value="Histidine kinase-like ATPase, C-terminal domain"/>
    <property type="match status" value="1"/>
</dbReference>
<keyword evidence="5" id="KW-0547">Nucleotide-binding</keyword>
<dbReference type="NCBIfam" id="TIGR00229">
    <property type="entry name" value="sensory_box"/>
    <property type="match status" value="1"/>
</dbReference>
<dbReference type="Gene3D" id="3.30.450.20">
    <property type="entry name" value="PAS domain"/>
    <property type="match status" value="1"/>
</dbReference>
<dbReference type="SUPFAM" id="SSF47384">
    <property type="entry name" value="Homodimeric domain of signal transducing histidine kinase"/>
    <property type="match status" value="1"/>
</dbReference>
<keyword evidence="8" id="KW-0902">Two-component regulatory system</keyword>
<protein>
    <recommendedName>
        <fullName evidence="2">histidine kinase</fullName>
        <ecNumber evidence="2">2.7.13.3</ecNumber>
    </recommendedName>
</protein>
<dbReference type="CDD" id="cd00130">
    <property type="entry name" value="PAS"/>
    <property type="match status" value="1"/>
</dbReference>
<evidence type="ECO:0000256" key="1">
    <source>
        <dbReference type="ARBA" id="ARBA00000085"/>
    </source>
</evidence>
<organism evidence="11 12">
    <name type="scientific">Desulfonema magnum</name>
    <dbReference type="NCBI Taxonomy" id="45655"/>
    <lineage>
        <taxon>Bacteria</taxon>
        <taxon>Pseudomonadati</taxon>
        <taxon>Thermodesulfobacteriota</taxon>
        <taxon>Desulfobacteria</taxon>
        <taxon>Desulfobacterales</taxon>
        <taxon>Desulfococcaceae</taxon>
        <taxon>Desulfonema</taxon>
    </lineage>
</organism>
<dbReference type="Pfam" id="PF00989">
    <property type="entry name" value="PAS"/>
    <property type="match status" value="1"/>
</dbReference>
<name>A0A975BNY1_9BACT</name>
<keyword evidence="12" id="KW-1185">Reference proteome</keyword>
<evidence type="ECO:0000313" key="12">
    <source>
        <dbReference type="Proteomes" id="UP000663722"/>
    </source>
</evidence>
<keyword evidence="4" id="KW-0808">Transferase</keyword>
<comment type="catalytic activity">
    <reaction evidence="1">
        <text>ATP + protein L-histidine = ADP + protein N-phospho-L-histidine.</text>
        <dbReference type="EC" id="2.7.13.3"/>
    </reaction>
</comment>
<evidence type="ECO:0000259" key="10">
    <source>
        <dbReference type="PROSITE" id="PS50112"/>
    </source>
</evidence>
<evidence type="ECO:0000256" key="5">
    <source>
        <dbReference type="ARBA" id="ARBA00022741"/>
    </source>
</evidence>
<dbReference type="InterPro" id="IPR005467">
    <property type="entry name" value="His_kinase_dom"/>
</dbReference>
<dbReference type="SMART" id="SM00388">
    <property type="entry name" value="HisKA"/>
    <property type="match status" value="1"/>
</dbReference>
<evidence type="ECO:0000313" key="11">
    <source>
        <dbReference type="EMBL" id="QTA88996.1"/>
    </source>
</evidence>
<dbReference type="Gene3D" id="1.10.287.130">
    <property type="match status" value="1"/>
</dbReference>
<dbReference type="RefSeq" id="WP_207683518.1">
    <property type="nucleotide sequence ID" value="NZ_CP061800.1"/>
</dbReference>
<evidence type="ECO:0000256" key="3">
    <source>
        <dbReference type="ARBA" id="ARBA00022553"/>
    </source>
</evidence>
<evidence type="ECO:0000259" key="9">
    <source>
        <dbReference type="PROSITE" id="PS50109"/>
    </source>
</evidence>
<dbReference type="InterPro" id="IPR003661">
    <property type="entry name" value="HisK_dim/P_dom"/>
</dbReference>
<evidence type="ECO:0000256" key="8">
    <source>
        <dbReference type="ARBA" id="ARBA00023012"/>
    </source>
</evidence>
<dbReference type="InterPro" id="IPR000014">
    <property type="entry name" value="PAS"/>
</dbReference>
<accession>A0A975BNY1</accession>
<proteinExistence type="predicted"/>
<keyword evidence="6 11" id="KW-0418">Kinase</keyword>
<gene>
    <name evidence="11" type="ORF">dnm_050410</name>
</gene>
<dbReference type="Pfam" id="PF02518">
    <property type="entry name" value="HATPase_c"/>
    <property type="match status" value="1"/>
</dbReference>
<evidence type="ECO:0000256" key="2">
    <source>
        <dbReference type="ARBA" id="ARBA00012438"/>
    </source>
</evidence>
<dbReference type="InterPro" id="IPR036890">
    <property type="entry name" value="HATPase_C_sf"/>
</dbReference>
<dbReference type="KEGG" id="dmm:dnm_050410"/>
<reference evidence="11" key="1">
    <citation type="journal article" date="2021" name="Microb. Physiol.">
        <title>Proteogenomic Insights into the Physiology of Marine, Sulfate-Reducing, Filamentous Desulfonema limicola and Desulfonema magnum.</title>
        <authorList>
            <person name="Schnaars V."/>
            <person name="Wohlbrand L."/>
            <person name="Scheve S."/>
            <person name="Hinrichs C."/>
            <person name="Reinhardt R."/>
            <person name="Rabus R."/>
        </authorList>
    </citation>
    <scope>NUCLEOTIDE SEQUENCE</scope>
    <source>
        <strain evidence="11">4be13</strain>
    </source>
</reference>
<dbReference type="EMBL" id="CP061800">
    <property type="protein sequence ID" value="QTA88996.1"/>
    <property type="molecule type" value="Genomic_DNA"/>
</dbReference>
<dbReference type="Proteomes" id="UP000663722">
    <property type="component" value="Chromosome"/>
</dbReference>